<dbReference type="NCBIfam" id="NF040672">
    <property type="entry name" value="SCO2322_fam"/>
    <property type="match status" value="1"/>
</dbReference>
<feature type="signal peptide" evidence="3">
    <location>
        <begin position="1"/>
        <end position="26"/>
    </location>
</feature>
<feature type="compositionally biased region" description="Low complexity" evidence="1">
    <location>
        <begin position="174"/>
        <end position="188"/>
    </location>
</feature>
<keyword evidence="2" id="KW-0812">Transmembrane</keyword>
<protein>
    <submittedName>
        <fullName evidence="4">SCO2322 family protein</fullName>
    </submittedName>
</protein>
<proteinExistence type="predicted"/>
<evidence type="ECO:0000313" key="5">
    <source>
        <dbReference type="Proteomes" id="UP001550853"/>
    </source>
</evidence>
<dbReference type="EMBL" id="JBEZVI010000005">
    <property type="protein sequence ID" value="MEU3710254.1"/>
    <property type="molecule type" value="Genomic_DNA"/>
</dbReference>
<sequence>MRRSRWAGALALAGAALVPVAGPAHAQGQAYRYWSFWDGADGKWAYATQGPATLRPADGAVTGFRFTVSAESSAVDRPSAAADFGKLCSGTPRKSGTKRVGVVVDFGTAADAPDGERPPKERAACARVPEDASAGEALAAVAKPLRYDAQGLLCGVAGYPRSGCAEQVGGAGTAKPKASASGEPAAGADGDGGPSAGLIGGGAAVVVLGAAAVWQTRRRRG</sequence>
<evidence type="ECO:0000256" key="1">
    <source>
        <dbReference type="SAM" id="MobiDB-lite"/>
    </source>
</evidence>
<dbReference type="Proteomes" id="UP001550853">
    <property type="component" value="Unassembled WGS sequence"/>
</dbReference>
<keyword evidence="5" id="KW-1185">Reference proteome</keyword>
<accession>A0ABV2YXJ7</accession>
<dbReference type="InterPro" id="IPR047703">
    <property type="entry name" value="SCO2322-like"/>
</dbReference>
<evidence type="ECO:0000256" key="3">
    <source>
        <dbReference type="SAM" id="SignalP"/>
    </source>
</evidence>
<gene>
    <name evidence="4" type="ORF">AB0E61_09140</name>
</gene>
<organism evidence="4 5">
    <name type="scientific">Streptomyces catenulae</name>
    <dbReference type="NCBI Taxonomy" id="66875"/>
    <lineage>
        <taxon>Bacteria</taxon>
        <taxon>Bacillati</taxon>
        <taxon>Actinomycetota</taxon>
        <taxon>Actinomycetes</taxon>
        <taxon>Kitasatosporales</taxon>
        <taxon>Streptomycetaceae</taxon>
        <taxon>Streptomyces</taxon>
    </lineage>
</organism>
<feature type="chain" id="PRO_5046671659" evidence="3">
    <location>
        <begin position="27"/>
        <end position="221"/>
    </location>
</feature>
<feature type="region of interest" description="Disordered" evidence="1">
    <location>
        <begin position="167"/>
        <end position="194"/>
    </location>
</feature>
<keyword evidence="3" id="KW-0732">Signal</keyword>
<reference evidence="4 5" key="1">
    <citation type="submission" date="2024-06" db="EMBL/GenBank/DDBJ databases">
        <title>The Natural Products Discovery Center: Release of the First 8490 Sequenced Strains for Exploring Actinobacteria Biosynthetic Diversity.</title>
        <authorList>
            <person name="Kalkreuter E."/>
            <person name="Kautsar S.A."/>
            <person name="Yang D."/>
            <person name="Bader C.D."/>
            <person name="Teijaro C.N."/>
            <person name="Fluegel L."/>
            <person name="Davis C.M."/>
            <person name="Simpson J.R."/>
            <person name="Lauterbach L."/>
            <person name="Steele A.D."/>
            <person name="Gui C."/>
            <person name="Meng S."/>
            <person name="Li G."/>
            <person name="Viehrig K."/>
            <person name="Ye F."/>
            <person name="Su P."/>
            <person name="Kiefer A.F."/>
            <person name="Nichols A."/>
            <person name="Cepeda A.J."/>
            <person name="Yan W."/>
            <person name="Fan B."/>
            <person name="Jiang Y."/>
            <person name="Adhikari A."/>
            <person name="Zheng C.-J."/>
            <person name="Schuster L."/>
            <person name="Cowan T.M."/>
            <person name="Smanski M.J."/>
            <person name="Chevrette M.G."/>
            <person name="De Carvalho L.P.S."/>
            <person name="Shen B."/>
        </authorList>
    </citation>
    <scope>NUCLEOTIDE SEQUENCE [LARGE SCALE GENOMIC DNA]</scope>
    <source>
        <strain evidence="4 5">NPDC033039</strain>
    </source>
</reference>
<evidence type="ECO:0000313" key="4">
    <source>
        <dbReference type="EMBL" id="MEU3710254.1"/>
    </source>
</evidence>
<keyword evidence="2" id="KW-0472">Membrane</keyword>
<evidence type="ECO:0000256" key="2">
    <source>
        <dbReference type="SAM" id="Phobius"/>
    </source>
</evidence>
<dbReference type="InterPro" id="IPR047704">
    <property type="entry name" value="GPS-CTERM"/>
</dbReference>
<name>A0ABV2YXJ7_9ACTN</name>
<keyword evidence="2" id="KW-1133">Transmembrane helix</keyword>
<dbReference type="RefSeq" id="WP_030286676.1">
    <property type="nucleotide sequence ID" value="NZ_JBEZVI010000005.1"/>
</dbReference>
<feature type="transmembrane region" description="Helical" evidence="2">
    <location>
        <begin position="196"/>
        <end position="214"/>
    </location>
</feature>
<dbReference type="NCBIfam" id="NF040681">
    <property type="entry name" value="GPS-CTERM"/>
    <property type="match status" value="1"/>
</dbReference>
<comment type="caution">
    <text evidence="4">The sequence shown here is derived from an EMBL/GenBank/DDBJ whole genome shotgun (WGS) entry which is preliminary data.</text>
</comment>